<feature type="compositionally biased region" description="Low complexity" evidence="7">
    <location>
        <begin position="132"/>
        <end position="150"/>
    </location>
</feature>
<feature type="compositionally biased region" description="Polar residues" evidence="7">
    <location>
        <begin position="1"/>
        <end position="21"/>
    </location>
</feature>
<dbReference type="STRING" id="294747.C5MBD1"/>
<feature type="region of interest" description="Disordered" evidence="7">
    <location>
        <begin position="92"/>
        <end position="162"/>
    </location>
</feature>
<dbReference type="Gene3D" id="1.10.10.10">
    <property type="entry name" value="Winged helix-like DNA-binding domain superfamily/Winged helix DNA-binding domain"/>
    <property type="match status" value="1"/>
</dbReference>
<sequence>MSHTSDNIQSRYPLKDSSNYGNLLELTPSKSKNQLGSAFPITQNTPPESMSTVKKSETSFATPVKYVDFDNVSLMESSSDVMVKSTYLSPAFSSPTQKIENSNKEDLSITKPTQSSPIKKTSKNSKSKESTKPSSASSSFSSSSSSSSSSGVAFDPSSEEKPPYSYATLIGISILSHPERKLTLSHIYQWISDTFKYYKKGDVGWQNSIRHNLSLNKAFIKGEKSKDGKGHFWCIKQGSEEQFLKSRSVKKGSYQEVIDQITQAAKLNAAAATNKTGSETTDINDAVAKIESQETESQPKKKSSKKHTSTNIPSSPNYPTLKRKIDDSNSHKSNDYDYDGDEDITIIDPPMKKFKSEINKLGDPWQSSISDYINTSNNNDREVINLLTTTPKAGSPPRFVIESPNKPMLAGKNLTYTSSFSCISNFELSPARPVETGPLLEPMTPANNISRHFQSQQSHLVAKSRTPKSSVIKTPIRNIRTPQTNSIIKKLWNSPSYLDDFYYSPLVNNSLNYLGQPSQSKLSTVTASFSSYDDDDMILRNFEHPHIQSSPILGSSREQFVDKKSENNTSCKNLLEDLKNVEKRGESKN</sequence>
<keyword evidence="2" id="KW-0805">Transcription regulation</keyword>
<dbReference type="Proteomes" id="UP000002037">
    <property type="component" value="Unassembled WGS sequence"/>
</dbReference>
<dbReference type="PROSITE" id="PS00658">
    <property type="entry name" value="FORK_HEAD_2"/>
    <property type="match status" value="1"/>
</dbReference>
<dbReference type="InterPro" id="IPR036390">
    <property type="entry name" value="WH_DNA-bd_sf"/>
</dbReference>
<feature type="compositionally biased region" description="Polar residues" evidence="7">
    <location>
        <begin position="28"/>
        <end position="57"/>
    </location>
</feature>
<dbReference type="GO" id="GO:0001228">
    <property type="term" value="F:DNA-binding transcription activator activity, RNA polymerase II-specific"/>
    <property type="evidence" value="ECO:0007669"/>
    <property type="project" value="UniProtKB-ARBA"/>
</dbReference>
<evidence type="ECO:0000256" key="3">
    <source>
        <dbReference type="ARBA" id="ARBA00023125"/>
    </source>
</evidence>
<feature type="DNA-binding region" description="Fork-head" evidence="6">
    <location>
        <begin position="161"/>
        <end position="254"/>
    </location>
</feature>
<dbReference type="SMART" id="SM00339">
    <property type="entry name" value="FH"/>
    <property type="match status" value="1"/>
</dbReference>
<evidence type="ECO:0000259" key="8">
    <source>
        <dbReference type="PROSITE" id="PS50039"/>
    </source>
</evidence>
<keyword evidence="5 6" id="KW-0539">Nucleus</keyword>
<evidence type="ECO:0000256" key="4">
    <source>
        <dbReference type="ARBA" id="ARBA00023163"/>
    </source>
</evidence>
<dbReference type="OrthoDB" id="5954824at2759"/>
<dbReference type="InterPro" id="IPR030456">
    <property type="entry name" value="TF_fork_head_CS_2"/>
</dbReference>
<protein>
    <submittedName>
        <fullName evidence="9">Forkhead box protein L2</fullName>
    </submittedName>
</protein>
<dbReference type="PRINTS" id="PR00053">
    <property type="entry name" value="FORKHEAD"/>
</dbReference>
<name>C5MBD1_CANTT</name>
<keyword evidence="4" id="KW-0804">Transcription</keyword>
<keyword evidence="3 6" id="KW-0238">DNA-binding</keyword>
<dbReference type="GeneID" id="8301968"/>
<feature type="region of interest" description="Disordered" evidence="7">
    <location>
        <begin position="1"/>
        <end position="57"/>
    </location>
</feature>
<accession>C5MBD1</accession>
<dbReference type="PANTHER" id="PTHR45881">
    <property type="entry name" value="CHECKPOINT SUPPRESSOR 1-LIKE, ISOFORM A-RELATED"/>
    <property type="match status" value="1"/>
</dbReference>
<keyword evidence="10" id="KW-1185">Reference proteome</keyword>
<dbReference type="PROSITE" id="PS50039">
    <property type="entry name" value="FORK_HEAD_3"/>
    <property type="match status" value="1"/>
</dbReference>
<dbReference type="Pfam" id="PF00250">
    <property type="entry name" value="Forkhead"/>
    <property type="match status" value="1"/>
</dbReference>
<dbReference type="GO" id="GO:0005634">
    <property type="term" value="C:nucleus"/>
    <property type="evidence" value="ECO:0007669"/>
    <property type="project" value="UniProtKB-SubCell"/>
</dbReference>
<evidence type="ECO:0000313" key="10">
    <source>
        <dbReference type="Proteomes" id="UP000002037"/>
    </source>
</evidence>
<dbReference type="GO" id="GO:0000978">
    <property type="term" value="F:RNA polymerase II cis-regulatory region sequence-specific DNA binding"/>
    <property type="evidence" value="ECO:0007669"/>
    <property type="project" value="UniProtKB-ARBA"/>
</dbReference>
<evidence type="ECO:0000256" key="5">
    <source>
        <dbReference type="ARBA" id="ARBA00023242"/>
    </source>
</evidence>
<dbReference type="FunFam" id="1.10.10.10:FF:000260">
    <property type="entry name" value="Forkhead transcription factor (Sep1)"/>
    <property type="match status" value="1"/>
</dbReference>
<proteinExistence type="predicted"/>
<evidence type="ECO:0000256" key="7">
    <source>
        <dbReference type="SAM" id="MobiDB-lite"/>
    </source>
</evidence>
<dbReference type="RefSeq" id="XP_002549076.1">
    <property type="nucleotide sequence ID" value="XM_002549030.1"/>
</dbReference>
<feature type="domain" description="Fork-head" evidence="8">
    <location>
        <begin position="161"/>
        <end position="254"/>
    </location>
</feature>
<reference evidence="9 10" key="1">
    <citation type="journal article" date="2009" name="Nature">
        <title>Evolution of pathogenicity and sexual reproduction in eight Candida genomes.</title>
        <authorList>
            <person name="Butler G."/>
            <person name="Rasmussen M.D."/>
            <person name="Lin M.F."/>
            <person name="Santos M.A."/>
            <person name="Sakthikumar S."/>
            <person name="Munro C.A."/>
            <person name="Rheinbay E."/>
            <person name="Grabherr M."/>
            <person name="Forche A."/>
            <person name="Reedy J.L."/>
            <person name="Agrafioti I."/>
            <person name="Arnaud M.B."/>
            <person name="Bates S."/>
            <person name="Brown A.J."/>
            <person name="Brunke S."/>
            <person name="Costanzo M.C."/>
            <person name="Fitzpatrick D.A."/>
            <person name="de Groot P.W."/>
            <person name="Harris D."/>
            <person name="Hoyer L.L."/>
            <person name="Hube B."/>
            <person name="Klis F.M."/>
            <person name="Kodira C."/>
            <person name="Lennard N."/>
            <person name="Logue M.E."/>
            <person name="Martin R."/>
            <person name="Neiman A.M."/>
            <person name="Nikolaou E."/>
            <person name="Quail M.A."/>
            <person name="Quinn J."/>
            <person name="Santos M.C."/>
            <person name="Schmitzberger F.F."/>
            <person name="Sherlock G."/>
            <person name="Shah P."/>
            <person name="Silverstein K.A."/>
            <person name="Skrzypek M.S."/>
            <person name="Soll D."/>
            <person name="Staggs R."/>
            <person name="Stansfield I."/>
            <person name="Stumpf M.P."/>
            <person name="Sudbery P.E."/>
            <person name="Srikantha T."/>
            <person name="Zeng Q."/>
            <person name="Berman J."/>
            <person name="Berriman M."/>
            <person name="Heitman J."/>
            <person name="Gow N.A."/>
            <person name="Lorenz M.C."/>
            <person name="Birren B.W."/>
            <person name="Kellis M."/>
            <person name="Cuomo C.A."/>
        </authorList>
    </citation>
    <scope>NUCLEOTIDE SEQUENCE [LARGE SCALE GENOMIC DNA]</scope>
    <source>
        <strain evidence="10">ATCC MYA-3404 / T1</strain>
    </source>
</reference>
<dbReference type="EMBL" id="GG692398">
    <property type="protein sequence ID" value="EER32948.1"/>
    <property type="molecule type" value="Genomic_DNA"/>
</dbReference>
<gene>
    <name evidence="9" type="ORF">CTRG_03373</name>
</gene>
<dbReference type="CDD" id="cd00059">
    <property type="entry name" value="FH_FOX"/>
    <property type="match status" value="1"/>
</dbReference>
<organism evidence="9 10">
    <name type="scientific">Candida tropicalis (strain ATCC MYA-3404 / T1)</name>
    <name type="common">Yeast</name>
    <dbReference type="NCBI Taxonomy" id="294747"/>
    <lineage>
        <taxon>Eukaryota</taxon>
        <taxon>Fungi</taxon>
        <taxon>Dikarya</taxon>
        <taxon>Ascomycota</taxon>
        <taxon>Saccharomycotina</taxon>
        <taxon>Pichiomycetes</taxon>
        <taxon>Debaryomycetaceae</taxon>
        <taxon>Candida/Lodderomyces clade</taxon>
        <taxon>Candida</taxon>
    </lineage>
</organism>
<dbReference type="VEuPathDB" id="FungiDB:CTRG_03373"/>
<dbReference type="PANTHER" id="PTHR45881:SF1">
    <property type="entry name" value="FORK HEAD PROTEIN HOMOLOG 2"/>
    <property type="match status" value="1"/>
</dbReference>
<dbReference type="SUPFAM" id="SSF46785">
    <property type="entry name" value="Winged helix' DNA-binding domain"/>
    <property type="match status" value="1"/>
</dbReference>
<feature type="region of interest" description="Disordered" evidence="7">
    <location>
        <begin position="290"/>
        <end position="344"/>
    </location>
</feature>
<evidence type="ECO:0000256" key="6">
    <source>
        <dbReference type="PROSITE-ProRule" id="PRU00089"/>
    </source>
</evidence>
<dbReference type="AlphaFoldDB" id="C5MBD1"/>
<evidence type="ECO:0000313" key="9">
    <source>
        <dbReference type="EMBL" id="EER32948.1"/>
    </source>
</evidence>
<dbReference type="eggNOG" id="KOG2294">
    <property type="taxonomic scope" value="Eukaryota"/>
</dbReference>
<evidence type="ECO:0000256" key="1">
    <source>
        <dbReference type="ARBA" id="ARBA00004123"/>
    </source>
</evidence>
<dbReference type="InterPro" id="IPR001766">
    <property type="entry name" value="Fork_head_dom"/>
</dbReference>
<dbReference type="InterPro" id="IPR036388">
    <property type="entry name" value="WH-like_DNA-bd_sf"/>
</dbReference>
<comment type="subcellular location">
    <subcellularLocation>
        <location evidence="1 6">Nucleus</location>
    </subcellularLocation>
</comment>
<dbReference type="HOGENOM" id="CLU_023743_0_0_1"/>
<feature type="compositionally biased region" description="Basic and acidic residues" evidence="7">
    <location>
        <begin position="323"/>
        <end position="335"/>
    </location>
</feature>
<evidence type="ECO:0000256" key="2">
    <source>
        <dbReference type="ARBA" id="ARBA00023015"/>
    </source>
</evidence>
<dbReference type="KEGG" id="ctp:CTRG_03373"/>